<feature type="transmembrane region" description="Helical" evidence="2">
    <location>
        <begin position="7"/>
        <end position="27"/>
    </location>
</feature>
<feature type="region of interest" description="Disordered" evidence="1">
    <location>
        <begin position="1035"/>
        <end position="1055"/>
    </location>
</feature>
<evidence type="ECO:0000256" key="1">
    <source>
        <dbReference type="SAM" id="MobiDB-lite"/>
    </source>
</evidence>
<evidence type="ECO:0000313" key="4">
    <source>
        <dbReference type="Proteomes" id="UP001348817"/>
    </source>
</evidence>
<dbReference type="RefSeq" id="WP_338392683.1">
    <property type="nucleotide sequence ID" value="NZ_AP025314.1"/>
</dbReference>
<dbReference type="SUPFAM" id="SSF82714">
    <property type="entry name" value="Multidrug efflux transporter AcrB TolC docking domain, DN and DC subdomains"/>
    <property type="match status" value="2"/>
</dbReference>
<dbReference type="KEGG" id="fax:FUAX_36020"/>
<feature type="transmembrane region" description="Helical" evidence="2">
    <location>
        <begin position="881"/>
        <end position="899"/>
    </location>
</feature>
<feature type="transmembrane region" description="Helical" evidence="2">
    <location>
        <begin position="384"/>
        <end position="406"/>
    </location>
</feature>
<keyword evidence="2" id="KW-0472">Membrane</keyword>
<evidence type="ECO:0000313" key="3">
    <source>
        <dbReference type="EMBL" id="BDD11170.1"/>
    </source>
</evidence>
<dbReference type="PANTHER" id="PTHR32063">
    <property type="match status" value="1"/>
</dbReference>
<dbReference type="EMBL" id="AP025314">
    <property type="protein sequence ID" value="BDD11170.1"/>
    <property type="molecule type" value="Genomic_DNA"/>
</dbReference>
<keyword evidence="2" id="KW-0812">Transmembrane</keyword>
<feature type="compositionally biased region" description="Basic and acidic residues" evidence="1">
    <location>
        <begin position="1038"/>
        <end position="1055"/>
    </location>
</feature>
<dbReference type="GO" id="GO:0042910">
    <property type="term" value="F:xenobiotic transmembrane transporter activity"/>
    <property type="evidence" value="ECO:0007669"/>
    <property type="project" value="TreeGrafter"/>
</dbReference>
<feature type="transmembrane region" description="Helical" evidence="2">
    <location>
        <begin position="523"/>
        <end position="544"/>
    </location>
</feature>
<dbReference type="SUPFAM" id="SSF82866">
    <property type="entry name" value="Multidrug efflux transporter AcrB transmembrane domain"/>
    <property type="match status" value="2"/>
</dbReference>
<proteinExistence type="predicted"/>
<dbReference type="Pfam" id="PF00873">
    <property type="entry name" value="ACR_tran"/>
    <property type="match status" value="1"/>
</dbReference>
<protein>
    <submittedName>
        <fullName evidence="3">Acriflavin resistance protein</fullName>
    </submittedName>
</protein>
<dbReference type="PANTHER" id="PTHR32063:SF33">
    <property type="entry name" value="RND SUPERFAMILY EFFLUX PUMP PERMEASE COMPONENT"/>
    <property type="match status" value="1"/>
</dbReference>
<accession>A0AAU9DJ29</accession>
<feature type="transmembrane region" description="Helical" evidence="2">
    <location>
        <begin position="854"/>
        <end position="874"/>
    </location>
</feature>
<name>A0AAU9DJ29_9BACT</name>
<organism evidence="3 4">
    <name type="scientific">Fulvitalea axinellae</name>
    <dbReference type="NCBI Taxonomy" id="1182444"/>
    <lineage>
        <taxon>Bacteria</taxon>
        <taxon>Pseudomonadati</taxon>
        <taxon>Bacteroidota</taxon>
        <taxon>Cytophagia</taxon>
        <taxon>Cytophagales</taxon>
        <taxon>Persicobacteraceae</taxon>
        <taxon>Fulvitalea</taxon>
    </lineage>
</organism>
<feature type="transmembrane region" description="Helical" evidence="2">
    <location>
        <begin position="426"/>
        <end position="447"/>
    </location>
</feature>
<dbReference type="AlphaFoldDB" id="A0AAU9DJ29"/>
<evidence type="ECO:0000256" key="2">
    <source>
        <dbReference type="SAM" id="Phobius"/>
    </source>
</evidence>
<reference evidence="3 4" key="1">
    <citation type="submission" date="2021-12" db="EMBL/GenBank/DDBJ databases">
        <title>Genome sequencing of bacteria with rrn-lacking chromosome and rrn-plasmid.</title>
        <authorList>
            <person name="Anda M."/>
            <person name="Iwasaki W."/>
        </authorList>
    </citation>
    <scope>NUCLEOTIDE SEQUENCE [LARGE SCALE GENOMIC DNA]</scope>
    <source>
        <strain evidence="3 4">DSM 100852</strain>
    </source>
</reference>
<feature type="transmembrane region" description="Helical" evidence="2">
    <location>
        <begin position="329"/>
        <end position="349"/>
    </location>
</feature>
<sequence>MKKIVSYFIKYPIAGNLMIVAVLWLGYLSMRQTRATLSPAVEPGFIKVQVVYPGASAEEVENGVVQKIENALKGTKGIDKVTSVSSENSAFITVEAESGYDINVLLQEVKNAVDGVNSYPSGMENPVVEKWTFSDKAVDFALSGNVDLATLKTYAQRAENELLNTKDVTDVELSGFPDEEIEIALREADLRRFGLTFNEVAQAVRRSNIDLTGGTIRGAEEDLMIRTRQKKFYGEELENIVIRGNTMGGIVTLKDVADINDEWVDSPNRFYVNGNPAIRIRVNFTDTEDVVEIARQVREFIAEYNEKHNDVKASVLLDRSEGISIMMDILLQNGVLGIGLVLLFLSLFLHPRLAFWVAFALPICFMGMFMIGAAYGITLNGVSLFGLIIVVGILVDDGIVICESIYQEYEKGKPRIRAAIDGTMKVLPGVFSAVLTTMVAFATFFFLDGILGKLFVELGVVVIATLLFSLLESFTTLPAHIANSKALKPVTKTRKESVGQRSLKKVRIAIYEPLLRWAMRHRFVTLCMPVGIMMITIGAMQGGIIRLGDTSADDLGAATVTLEMPPGTSETVTQKYLDLLEEKARETSVEFDARSKDNEAVKFITESIKGTNAGEVSAYLVNTDERDFTSEEFASAWRKKVGEIPEAEKVNFAKETRYGKPVFLNISGYNLEELTEAKEYLKAELKQLSDLKNVEDDDVLGTREVEITLKPKAYLLGITLEEVISQVRQGYFGEEAQRLTRGEDEVKIYVRYKKEERATVGQLENIHIRLSDGREVPLSEVANMRFTRSLVSINHLNGKRNIAVMADLASKQANLNDIKSEIDNRIIPEVEAKYPGISIIKGGRDERLKETYDSMLKVVPIIVFIILAIVVWTFRSVLQAGVIFLLVPLGMIGVGWGHFLHGYGVDLTSYLGMVALIGVMINDSIVLVEAMNHNIAHGMKLNDAVYEAAVSRFRPIILTTLTTVVGLMPAIFFSNTDSEFVVPMAISLSYGLIVATFLTLIVLPVLLLVGNSARRKIIWIWTGKNKSPEEVEPALRGIHIEEEAKESEEKGGEDK</sequence>
<dbReference type="Gene3D" id="3.30.2090.10">
    <property type="entry name" value="Multidrug efflux transporter AcrB TolC docking domain, DN and DC subdomains"/>
    <property type="match status" value="2"/>
</dbReference>
<keyword evidence="2" id="KW-1133">Transmembrane helix</keyword>
<gene>
    <name evidence="3" type="ORF">FUAX_36020</name>
</gene>
<dbReference type="Gene3D" id="1.20.1640.10">
    <property type="entry name" value="Multidrug efflux transporter AcrB transmembrane domain"/>
    <property type="match status" value="2"/>
</dbReference>
<feature type="transmembrane region" description="Helical" evidence="2">
    <location>
        <begin position="985"/>
        <end position="1009"/>
    </location>
</feature>
<dbReference type="PRINTS" id="PR00702">
    <property type="entry name" value="ACRIFLAVINRP"/>
</dbReference>
<dbReference type="InterPro" id="IPR027463">
    <property type="entry name" value="AcrB_DN_DC_subdom"/>
</dbReference>
<dbReference type="Proteomes" id="UP001348817">
    <property type="component" value="Chromosome"/>
</dbReference>
<dbReference type="Gene3D" id="3.30.70.1440">
    <property type="entry name" value="Multidrug efflux transporter AcrB pore domain"/>
    <property type="match status" value="1"/>
</dbReference>
<feature type="transmembrane region" description="Helical" evidence="2">
    <location>
        <begin position="911"/>
        <end position="932"/>
    </location>
</feature>
<dbReference type="InterPro" id="IPR001036">
    <property type="entry name" value="Acrflvin-R"/>
</dbReference>
<feature type="transmembrane region" description="Helical" evidence="2">
    <location>
        <begin position="356"/>
        <end position="378"/>
    </location>
</feature>
<keyword evidence="4" id="KW-1185">Reference proteome</keyword>
<feature type="transmembrane region" description="Helical" evidence="2">
    <location>
        <begin position="953"/>
        <end position="973"/>
    </location>
</feature>
<dbReference type="SUPFAM" id="SSF82693">
    <property type="entry name" value="Multidrug efflux transporter AcrB pore domain, PN1, PN2, PC1 and PC2 subdomains"/>
    <property type="match status" value="3"/>
</dbReference>
<dbReference type="GO" id="GO:0005886">
    <property type="term" value="C:plasma membrane"/>
    <property type="evidence" value="ECO:0007669"/>
    <property type="project" value="TreeGrafter"/>
</dbReference>
<dbReference type="Gene3D" id="3.30.70.1430">
    <property type="entry name" value="Multidrug efflux transporter AcrB pore domain"/>
    <property type="match status" value="2"/>
</dbReference>
<dbReference type="Gene3D" id="3.30.70.1320">
    <property type="entry name" value="Multidrug efflux transporter AcrB pore domain like"/>
    <property type="match status" value="1"/>
</dbReference>